<comment type="catalytic activity">
    <reaction evidence="7">
        <text>L-cysteinyl-[prolipoprotein] + a 1,2-diacyl-sn-glycero-3-phospho-(1'-sn-glycerol) = an S-1,2-diacyl-sn-glyceryl-L-cysteinyl-[prolipoprotein] + sn-glycerol 1-phosphate + H(+)</text>
        <dbReference type="Rhea" id="RHEA:56712"/>
        <dbReference type="Rhea" id="RHEA-COMP:14679"/>
        <dbReference type="Rhea" id="RHEA-COMP:14680"/>
        <dbReference type="ChEBI" id="CHEBI:15378"/>
        <dbReference type="ChEBI" id="CHEBI:29950"/>
        <dbReference type="ChEBI" id="CHEBI:57685"/>
        <dbReference type="ChEBI" id="CHEBI:64716"/>
        <dbReference type="ChEBI" id="CHEBI:140658"/>
        <dbReference type="EC" id="2.5.1.145"/>
    </reaction>
</comment>
<comment type="similarity">
    <text evidence="1 7">Belongs to the Lgt family.</text>
</comment>
<proteinExistence type="inferred from homology"/>
<dbReference type="HAMAP" id="MF_01147">
    <property type="entry name" value="Lgt"/>
    <property type="match status" value="1"/>
</dbReference>
<keyword evidence="4 7" id="KW-0812">Transmembrane</keyword>
<evidence type="ECO:0000256" key="4">
    <source>
        <dbReference type="ARBA" id="ARBA00022692"/>
    </source>
</evidence>
<name>A0ABY5TTT4_9BACT</name>
<evidence type="ECO:0000256" key="1">
    <source>
        <dbReference type="ARBA" id="ARBA00007150"/>
    </source>
</evidence>
<sequence length="325" mass="38334">MENKTSQLPEYLKTARPFKEGEAFYIFNWEWLPVYSFMIMLGMIFAILTIAFFWKREKWNFDHLFTLIIITIPTSIIGARLGYIFEQLIAGNADKLKDNWWNIRSGGLSIQWGVILATISDLTYIYFKRTEIDYRKAMSFILPAVLIGQAVGRWGNYTNHEVYGKIDLDGSSVLWLGEIIVRNMFISDSVNQDGALRVPLFFYEFLTSLIGYLLLVWVFNLFNWFKPGVTGAMYLIWYGIVRASMEFLRQEAYLFYFILALIYIFLGVILAIYFQFFANFKYLIVNNKLKIEKVVRYQVSKEKFMKITWKKYQRVETVSTTVQNL</sequence>
<dbReference type="EC" id="2.5.1.145" evidence="7"/>
<feature type="transmembrane region" description="Helical" evidence="7">
    <location>
        <begin position="200"/>
        <end position="218"/>
    </location>
</feature>
<reference evidence="8" key="1">
    <citation type="submission" date="2022-08" db="EMBL/GenBank/DDBJ databases">
        <title>Complete genome sequence of Mycoplasma molare type strain H 542.</title>
        <authorList>
            <person name="Spergser J."/>
        </authorList>
    </citation>
    <scope>NUCLEOTIDE SEQUENCE</scope>
    <source>
        <strain evidence="8">H 542</strain>
    </source>
</reference>
<evidence type="ECO:0000313" key="9">
    <source>
        <dbReference type="Proteomes" id="UP001058364"/>
    </source>
</evidence>
<feature type="transmembrane region" description="Helical" evidence="7">
    <location>
        <begin position="105"/>
        <end position="127"/>
    </location>
</feature>
<protein>
    <recommendedName>
        <fullName evidence="7">Phosphatidylglycerol--prolipoprotein diacylglyceryl transferase</fullName>
        <ecNumber evidence="7">2.5.1.145</ecNumber>
    </recommendedName>
</protein>
<gene>
    <name evidence="7 8" type="primary">lgt</name>
    <name evidence="8" type="ORF">NX772_03145</name>
</gene>
<organism evidence="8 9">
    <name type="scientific">Mesomycoplasma molare</name>
    <dbReference type="NCBI Taxonomy" id="171288"/>
    <lineage>
        <taxon>Bacteria</taxon>
        <taxon>Bacillati</taxon>
        <taxon>Mycoplasmatota</taxon>
        <taxon>Mycoplasmoidales</taxon>
        <taxon>Metamycoplasmataceae</taxon>
        <taxon>Mesomycoplasma</taxon>
    </lineage>
</organism>
<dbReference type="Pfam" id="PF01790">
    <property type="entry name" value="LGT"/>
    <property type="match status" value="1"/>
</dbReference>
<dbReference type="RefSeq" id="WP_027123101.1">
    <property type="nucleotide sequence ID" value="NZ_CP103423.1"/>
</dbReference>
<dbReference type="NCBIfam" id="TIGR00544">
    <property type="entry name" value="lgt"/>
    <property type="match status" value="1"/>
</dbReference>
<evidence type="ECO:0000256" key="2">
    <source>
        <dbReference type="ARBA" id="ARBA00022475"/>
    </source>
</evidence>
<feature type="transmembrane region" description="Helical" evidence="7">
    <location>
        <begin position="224"/>
        <end position="241"/>
    </location>
</feature>
<dbReference type="Proteomes" id="UP001058364">
    <property type="component" value="Chromosome"/>
</dbReference>
<comment type="function">
    <text evidence="7">Catalyzes the transfer of the diacylglyceryl group from phosphatidylglycerol to the sulfhydryl group of the N-terminal cysteine of a prolipoprotein, the first step in the formation of mature lipoproteins.</text>
</comment>
<evidence type="ECO:0000313" key="8">
    <source>
        <dbReference type="EMBL" id="UWD34077.1"/>
    </source>
</evidence>
<dbReference type="InterPro" id="IPR001640">
    <property type="entry name" value="Lgt"/>
</dbReference>
<dbReference type="PANTHER" id="PTHR30589">
    <property type="entry name" value="PROLIPOPROTEIN DIACYLGLYCERYL TRANSFERASE"/>
    <property type="match status" value="1"/>
</dbReference>
<comment type="subcellular location">
    <subcellularLocation>
        <location evidence="7">Cell membrane</location>
        <topology evidence="7">Multi-pass membrane protein</topology>
    </subcellularLocation>
</comment>
<evidence type="ECO:0000256" key="3">
    <source>
        <dbReference type="ARBA" id="ARBA00022679"/>
    </source>
</evidence>
<evidence type="ECO:0000256" key="7">
    <source>
        <dbReference type="HAMAP-Rule" id="MF_01147"/>
    </source>
</evidence>
<feature type="transmembrane region" description="Helical" evidence="7">
    <location>
        <begin position="34"/>
        <end position="53"/>
    </location>
</feature>
<evidence type="ECO:0000256" key="6">
    <source>
        <dbReference type="ARBA" id="ARBA00023136"/>
    </source>
</evidence>
<evidence type="ECO:0000256" key="5">
    <source>
        <dbReference type="ARBA" id="ARBA00022989"/>
    </source>
</evidence>
<dbReference type="GO" id="GO:0008961">
    <property type="term" value="F:phosphatidylglycerol-prolipoprotein diacylglyceryl transferase activity"/>
    <property type="evidence" value="ECO:0007669"/>
    <property type="project" value="UniProtKB-EC"/>
</dbReference>
<comment type="pathway">
    <text evidence="7">Protein modification; lipoprotein biosynthesis (diacylglyceryl transfer).</text>
</comment>
<dbReference type="EMBL" id="CP103423">
    <property type="protein sequence ID" value="UWD34077.1"/>
    <property type="molecule type" value="Genomic_DNA"/>
</dbReference>
<keyword evidence="2 7" id="KW-1003">Cell membrane</keyword>
<keyword evidence="3 7" id="KW-0808">Transferase</keyword>
<accession>A0ABY5TTT4</accession>
<keyword evidence="9" id="KW-1185">Reference proteome</keyword>
<keyword evidence="5 7" id="KW-1133">Transmembrane helix</keyword>
<feature type="binding site" evidence="7">
    <location>
        <position position="153"/>
    </location>
    <ligand>
        <name>a 1,2-diacyl-sn-glycero-3-phospho-(1'-sn-glycerol)</name>
        <dbReference type="ChEBI" id="CHEBI:64716"/>
    </ligand>
</feature>
<feature type="transmembrane region" description="Helical" evidence="7">
    <location>
        <begin position="65"/>
        <end position="85"/>
    </location>
</feature>
<keyword evidence="6 7" id="KW-0472">Membrane</keyword>
<dbReference type="PANTHER" id="PTHR30589:SF0">
    <property type="entry name" value="PHOSPHATIDYLGLYCEROL--PROLIPOPROTEIN DIACYLGLYCERYL TRANSFERASE"/>
    <property type="match status" value="1"/>
</dbReference>
<feature type="transmembrane region" description="Helical" evidence="7">
    <location>
        <begin position="253"/>
        <end position="276"/>
    </location>
</feature>